<dbReference type="PANTHER" id="PTHR45757:SF15">
    <property type="entry name" value="MFS DOMAIN-CONTAINING PROTEIN"/>
    <property type="match status" value="1"/>
</dbReference>
<protein>
    <submittedName>
        <fullName evidence="4">MFS domain-containing protein</fullName>
    </submittedName>
</protein>
<dbReference type="WBParaSite" id="ACOC_0000417401-mRNA-1">
    <property type="protein sequence ID" value="ACOC_0000417401-mRNA-1"/>
    <property type="gene ID" value="ACOC_0000417401"/>
</dbReference>
<gene>
    <name evidence="2" type="ORF">ACOC_LOCUS4175</name>
</gene>
<sequence length="115" mass="12896">MNGFRYIILLVSTLSMTFIYSNRIVFGFTVICQVPENNTDNGYFLADSSIKAWMFTVTAVGMCFGPIPLYWAYALNTRILILAYGIISTVATVFYPLADRLGLWPSLVARFLSVS</sequence>
<keyword evidence="1" id="KW-1133">Transmembrane helix</keyword>
<feature type="transmembrane region" description="Helical" evidence="1">
    <location>
        <begin position="6"/>
        <end position="31"/>
    </location>
</feature>
<dbReference type="STRING" id="334426.A0A0R3PIJ7"/>
<keyword evidence="1" id="KW-0472">Membrane</keyword>
<organism evidence="4">
    <name type="scientific">Angiostrongylus costaricensis</name>
    <name type="common">Nematode worm</name>
    <dbReference type="NCBI Taxonomy" id="334426"/>
    <lineage>
        <taxon>Eukaryota</taxon>
        <taxon>Metazoa</taxon>
        <taxon>Ecdysozoa</taxon>
        <taxon>Nematoda</taxon>
        <taxon>Chromadorea</taxon>
        <taxon>Rhabditida</taxon>
        <taxon>Rhabditina</taxon>
        <taxon>Rhabditomorpha</taxon>
        <taxon>Strongyloidea</taxon>
        <taxon>Metastrongylidae</taxon>
        <taxon>Angiostrongylus</taxon>
    </lineage>
</organism>
<evidence type="ECO:0000313" key="3">
    <source>
        <dbReference type="Proteomes" id="UP000267027"/>
    </source>
</evidence>
<evidence type="ECO:0000256" key="1">
    <source>
        <dbReference type="SAM" id="Phobius"/>
    </source>
</evidence>
<dbReference type="PANTHER" id="PTHR45757">
    <property type="entry name" value="PROTEIN CBG23364-RELATED"/>
    <property type="match status" value="1"/>
</dbReference>
<dbReference type="OrthoDB" id="2985014at2759"/>
<reference evidence="4" key="1">
    <citation type="submission" date="2017-02" db="UniProtKB">
        <authorList>
            <consortium name="WormBaseParasite"/>
        </authorList>
    </citation>
    <scope>IDENTIFICATION</scope>
</reference>
<reference evidence="2 3" key="2">
    <citation type="submission" date="2018-11" db="EMBL/GenBank/DDBJ databases">
        <authorList>
            <consortium name="Pathogen Informatics"/>
        </authorList>
    </citation>
    <scope>NUCLEOTIDE SEQUENCE [LARGE SCALE GENOMIC DNA]</scope>
    <source>
        <strain evidence="2 3">Costa Rica</strain>
    </source>
</reference>
<dbReference type="AlphaFoldDB" id="A0A0R3PIJ7"/>
<keyword evidence="1" id="KW-0812">Transmembrane</keyword>
<feature type="transmembrane region" description="Helical" evidence="1">
    <location>
        <begin position="79"/>
        <end position="98"/>
    </location>
</feature>
<feature type="transmembrane region" description="Helical" evidence="1">
    <location>
        <begin position="52"/>
        <end position="73"/>
    </location>
</feature>
<evidence type="ECO:0000313" key="2">
    <source>
        <dbReference type="EMBL" id="VDM55760.1"/>
    </source>
</evidence>
<dbReference type="EMBL" id="UYYA01002327">
    <property type="protein sequence ID" value="VDM55760.1"/>
    <property type="molecule type" value="Genomic_DNA"/>
</dbReference>
<keyword evidence="3" id="KW-1185">Reference proteome</keyword>
<evidence type="ECO:0000313" key="4">
    <source>
        <dbReference type="WBParaSite" id="ACOC_0000417401-mRNA-1"/>
    </source>
</evidence>
<name>A0A0R3PIJ7_ANGCS</name>
<accession>A0A0R3PIJ7</accession>
<dbReference type="Proteomes" id="UP000267027">
    <property type="component" value="Unassembled WGS sequence"/>
</dbReference>
<proteinExistence type="predicted"/>
<dbReference type="GO" id="GO:0016020">
    <property type="term" value="C:membrane"/>
    <property type="evidence" value="ECO:0007669"/>
    <property type="project" value="TreeGrafter"/>
</dbReference>